<dbReference type="InterPro" id="IPR027417">
    <property type="entry name" value="P-loop_NTPase"/>
</dbReference>
<dbReference type="PANTHER" id="PTHR46425:SF1">
    <property type="entry name" value="TRANSCRIPTION TERMINATION FACTOR RHO"/>
    <property type="match status" value="1"/>
</dbReference>
<dbReference type="GO" id="GO:0005524">
    <property type="term" value="F:ATP binding"/>
    <property type="evidence" value="ECO:0007669"/>
    <property type="project" value="InterPro"/>
</dbReference>
<evidence type="ECO:0000259" key="1">
    <source>
        <dbReference type="Pfam" id="PF00006"/>
    </source>
</evidence>
<proteinExistence type="predicted"/>
<name>A0A0F9J611_9ZZZZ</name>
<dbReference type="PANTHER" id="PTHR46425">
    <property type="entry name" value="TRANSCRIPTION TERMINATION FACTOR RHO"/>
    <property type="match status" value="1"/>
</dbReference>
<dbReference type="GO" id="GO:0003723">
    <property type="term" value="F:RNA binding"/>
    <property type="evidence" value="ECO:0007669"/>
    <property type="project" value="InterPro"/>
</dbReference>
<feature type="domain" description="ATPase F1/V1/A1 complex alpha/beta subunit nucleotide-binding" evidence="1">
    <location>
        <begin position="3"/>
        <end position="123"/>
    </location>
</feature>
<dbReference type="InterPro" id="IPR000194">
    <property type="entry name" value="ATPase_F1/V1/A1_a/bsu_nucl-bd"/>
</dbReference>
<dbReference type="InterPro" id="IPR004665">
    <property type="entry name" value="Term_rho"/>
</dbReference>
<reference evidence="2" key="1">
    <citation type="journal article" date="2015" name="Nature">
        <title>Complex archaea that bridge the gap between prokaryotes and eukaryotes.</title>
        <authorList>
            <person name="Spang A."/>
            <person name="Saw J.H."/>
            <person name="Jorgensen S.L."/>
            <person name="Zaremba-Niedzwiedzka K."/>
            <person name="Martijn J."/>
            <person name="Lind A.E."/>
            <person name="van Eijk R."/>
            <person name="Schleper C."/>
            <person name="Guy L."/>
            <person name="Ettema T.J."/>
        </authorList>
    </citation>
    <scope>NUCLEOTIDE SEQUENCE</scope>
</reference>
<dbReference type="Pfam" id="PF00006">
    <property type="entry name" value="ATP-synt_ab"/>
    <property type="match status" value="1"/>
</dbReference>
<organism evidence="2">
    <name type="scientific">marine sediment metagenome</name>
    <dbReference type="NCBI Taxonomy" id="412755"/>
    <lineage>
        <taxon>unclassified sequences</taxon>
        <taxon>metagenomes</taxon>
        <taxon>ecological metagenomes</taxon>
    </lineage>
</organism>
<accession>A0A0F9J611</accession>
<dbReference type="GO" id="GO:0008186">
    <property type="term" value="F:ATP-dependent activity, acting on RNA"/>
    <property type="evidence" value="ECO:0007669"/>
    <property type="project" value="InterPro"/>
</dbReference>
<dbReference type="SUPFAM" id="SSF52540">
    <property type="entry name" value="P-loop containing nucleoside triphosphate hydrolases"/>
    <property type="match status" value="1"/>
</dbReference>
<comment type="caution">
    <text evidence="2">The sequence shown here is derived from an EMBL/GenBank/DDBJ whole genome shotgun (WGS) entry which is preliminary data.</text>
</comment>
<dbReference type="EMBL" id="LAZR01017228">
    <property type="protein sequence ID" value="KKM01316.1"/>
    <property type="molecule type" value="Genomic_DNA"/>
</dbReference>
<dbReference type="AlphaFoldDB" id="A0A0F9J611"/>
<evidence type="ECO:0000313" key="2">
    <source>
        <dbReference type="EMBL" id="KKM01316.1"/>
    </source>
</evidence>
<sequence>MAEMGIERAKRLVEGGRHIVVLLDGITRLTRAYNLALPSSGRTLSGGIDPVALHPSKRLFGAGRTIEEGGSLTMIATCLVDTGSRMDEVIFEEFKGTGNWELFLDRRLAERRTYPAIDIQRSSTRRDDLLLGEDKHRKVMLLRRMTAMVSQNSPNSTEATELILERLQRTKTNEEFLATIKDAV</sequence>
<dbReference type="GO" id="GO:0006353">
    <property type="term" value="P:DNA-templated transcription termination"/>
    <property type="evidence" value="ECO:0007669"/>
    <property type="project" value="InterPro"/>
</dbReference>
<protein>
    <recommendedName>
        <fullName evidence="1">ATPase F1/V1/A1 complex alpha/beta subunit nucleotide-binding domain-containing protein</fullName>
    </recommendedName>
</protein>
<dbReference type="Gene3D" id="3.40.50.300">
    <property type="entry name" value="P-loop containing nucleotide triphosphate hydrolases"/>
    <property type="match status" value="1"/>
</dbReference>
<gene>
    <name evidence="2" type="ORF">LCGC14_1795660</name>
</gene>